<protein>
    <recommendedName>
        <fullName evidence="6">HTH tetR-type domain-containing protein</fullName>
    </recommendedName>
</protein>
<dbReference type="InterPro" id="IPR001647">
    <property type="entry name" value="HTH_TetR"/>
</dbReference>
<dbReference type="InterPro" id="IPR009057">
    <property type="entry name" value="Homeodomain-like_sf"/>
</dbReference>
<evidence type="ECO:0000259" key="6">
    <source>
        <dbReference type="PROSITE" id="PS50977"/>
    </source>
</evidence>
<feature type="domain" description="HTH tetR-type" evidence="6">
    <location>
        <begin position="8"/>
        <end position="68"/>
    </location>
</feature>
<feature type="DNA-binding region" description="H-T-H motif" evidence="4">
    <location>
        <begin position="31"/>
        <end position="50"/>
    </location>
</feature>
<keyword evidence="3" id="KW-0804">Transcription</keyword>
<keyword evidence="8" id="KW-1185">Reference proteome</keyword>
<sequence>MRTRSKSDRTRARIIAAAGPLFAAEGFDAVATQRISDAAGIAAGTLFRYAATKGELLLMVLNDRFAEAIDTGIRDAATEASGIDALYALAAPVVDFAATHAETTAQYQSALFYGPSGEPHRDRGRELVKKWRSEAARLLGAAVGVEPDREDVGGAADALLAVMSMTVADLTQGRRHAGLRGQFEVILAGLSVVVRASRAPTTNEAVPEQDVNERIQ</sequence>
<evidence type="ECO:0000256" key="4">
    <source>
        <dbReference type="PROSITE-ProRule" id="PRU00335"/>
    </source>
</evidence>
<dbReference type="InterPro" id="IPR050109">
    <property type="entry name" value="HTH-type_TetR-like_transc_reg"/>
</dbReference>
<evidence type="ECO:0000313" key="7">
    <source>
        <dbReference type="EMBL" id="GAA2588010.1"/>
    </source>
</evidence>
<evidence type="ECO:0000256" key="2">
    <source>
        <dbReference type="ARBA" id="ARBA00023125"/>
    </source>
</evidence>
<gene>
    <name evidence="7" type="ORF">GCM10009862_28180</name>
</gene>
<dbReference type="Gene3D" id="1.10.357.10">
    <property type="entry name" value="Tetracycline Repressor, domain 2"/>
    <property type="match status" value="1"/>
</dbReference>
<dbReference type="Pfam" id="PF00440">
    <property type="entry name" value="TetR_N"/>
    <property type="match status" value="1"/>
</dbReference>
<dbReference type="PROSITE" id="PS50977">
    <property type="entry name" value="HTH_TETR_2"/>
    <property type="match status" value="1"/>
</dbReference>
<reference evidence="8" key="1">
    <citation type="journal article" date="2019" name="Int. J. Syst. Evol. Microbiol.">
        <title>The Global Catalogue of Microorganisms (GCM) 10K type strain sequencing project: providing services to taxonomists for standard genome sequencing and annotation.</title>
        <authorList>
            <consortium name="The Broad Institute Genomics Platform"/>
            <consortium name="The Broad Institute Genome Sequencing Center for Infectious Disease"/>
            <person name="Wu L."/>
            <person name="Ma J."/>
        </authorList>
    </citation>
    <scope>NUCLEOTIDE SEQUENCE [LARGE SCALE GENOMIC DNA]</scope>
    <source>
        <strain evidence="8">JCM 16365</strain>
    </source>
</reference>
<keyword evidence="1" id="KW-0805">Transcription regulation</keyword>
<evidence type="ECO:0000313" key="8">
    <source>
        <dbReference type="Proteomes" id="UP001500274"/>
    </source>
</evidence>
<evidence type="ECO:0000256" key="3">
    <source>
        <dbReference type="ARBA" id="ARBA00023163"/>
    </source>
</evidence>
<organism evidence="7 8">
    <name type="scientific">Microbacterium binotii</name>
    <dbReference type="NCBI Taxonomy" id="462710"/>
    <lineage>
        <taxon>Bacteria</taxon>
        <taxon>Bacillati</taxon>
        <taxon>Actinomycetota</taxon>
        <taxon>Actinomycetes</taxon>
        <taxon>Micrococcales</taxon>
        <taxon>Microbacteriaceae</taxon>
        <taxon>Microbacterium</taxon>
    </lineage>
</organism>
<dbReference type="Proteomes" id="UP001500274">
    <property type="component" value="Unassembled WGS sequence"/>
</dbReference>
<dbReference type="EMBL" id="BAAARI010000033">
    <property type="protein sequence ID" value="GAA2588010.1"/>
    <property type="molecule type" value="Genomic_DNA"/>
</dbReference>
<comment type="caution">
    <text evidence="7">The sequence shown here is derived from an EMBL/GenBank/DDBJ whole genome shotgun (WGS) entry which is preliminary data.</text>
</comment>
<proteinExistence type="predicted"/>
<feature type="signal peptide" evidence="5">
    <location>
        <begin position="1"/>
        <end position="23"/>
    </location>
</feature>
<keyword evidence="5" id="KW-0732">Signal</keyword>
<evidence type="ECO:0000256" key="1">
    <source>
        <dbReference type="ARBA" id="ARBA00023015"/>
    </source>
</evidence>
<accession>A0ABP6BUH1</accession>
<dbReference type="PRINTS" id="PR00455">
    <property type="entry name" value="HTHTETR"/>
</dbReference>
<keyword evidence="2 4" id="KW-0238">DNA-binding</keyword>
<feature type="chain" id="PRO_5046224282" description="HTH tetR-type domain-containing protein" evidence="5">
    <location>
        <begin position="24"/>
        <end position="216"/>
    </location>
</feature>
<dbReference type="PANTHER" id="PTHR30055">
    <property type="entry name" value="HTH-TYPE TRANSCRIPTIONAL REGULATOR RUTR"/>
    <property type="match status" value="1"/>
</dbReference>
<dbReference type="SUPFAM" id="SSF46689">
    <property type="entry name" value="Homeodomain-like"/>
    <property type="match status" value="1"/>
</dbReference>
<dbReference type="PANTHER" id="PTHR30055:SF234">
    <property type="entry name" value="HTH-TYPE TRANSCRIPTIONAL REGULATOR BETI"/>
    <property type="match status" value="1"/>
</dbReference>
<name>A0ABP6BUH1_9MICO</name>
<evidence type="ECO:0000256" key="5">
    <source>
        <dbReference type="SAM" id="SignalP"/>
    </source>
</evidence>